<gene>
    <name evidence="1" type="ORF">JOQ06_007588</name>
</gene>
<reference evidence="1" key="1">
    <citation type="submission" date="2022-11" db="EMBL/GenBank/DDBJ databases">
        <title>Chromosome-level genome of Pogonophryne albipinna.</title>
        <authorList>
            <person name="Jo E."/>
        </authorList>
    </citation>
    <scope>NUCLEOTIDE SEQUENCE</scope>
    <source>
        <strain evidence="1">SGF0006</strain>
        <tissue evidence="1">Muscle</tissue>
    </source>
</reference>
<dbReference type="Proteomes" id="UP001219934">
    <property type="component" value="Unassembled WGS sequence"/>
</dbReference>
<organism evidence="1 2">
    <name type="scientific">Pogonophryne albipinna</name>
    <dbReference type="NCBI Taxonomy" id="1090488"/>
    <lineage>
        <taxon>Eukaryota</taxon>
        <taxon>Metazoa</taxon>
        <taxon>Chordata</taxon>
        <taxon>Craniata</taxon>
        <taxon>Vertebrata</taxon>
        <taxon>Euteleostomi</taxon>
        <taxon>Actinopterygii</taxon>
        <taxon>Neopterygii</taxon>
        <taxon>Teleostei</taxon>
        <taxon>Neoteleostei</taxon>
        <taxon>Acanthomorphata</taxon>
        <taxon>Eupercaria</taxon>
        <taxon>Perciformes</taxon>
        <taxon>Notothenioidei</taxon>
        <taxon>Pogonophryne</taxon>
    </lineage>
</organism>
<proteinExistence type="predicted"/>
<sequence length="138" mass="14588">KRPPSLLLGPAQLLSSWYNAGGAAAPTTTPEPPPHVPPNCPPCAGATLTAWTPDPSIWRPDQQAGSPMCSTAGALLECFTDRIVVFVLDTWVAVAVSPVLVETRIVPHESPCLFILLFFSLRVAKEKRACLAGGACGR</sequence>
<feature type="non-terminal residue" evidence="1">
    <location>
        <position position="1"/>
    </location>
</feature>
<evidence type="ECO:0000313" key="1">
    <source>
        <dbReference type="EMBL" id="KAJ4934806.1"/>
    </source>
</evidence>
<accession>A0AAD6B363</accession>
<dbReference type="EMBL" id="JAPTMU010000012">
    <property type="protein sequence ID" value="KAJ4934806.1"/>
    <property type="molecule type" value="Genomic_DNA"/>
</dbReference>
<comment type="caution">
    <text evidence="1">The sequence shown here is derived from an EMBL/GenBank/DDBJ whole genome shotgun (WGS) entry which is preliminary data.</text>
</comment>
<keyword evidence="2" id="KW-1185">Reference proteome</keyword>
<feature type="non-terminal residue" evidence="1">
    <location>
        <position position="138"/>
    </location>
</feature>
<protein>
    <submittedName>
        <fullName evidence="1">Uncharacterized protein</fullName>
    </submittedName>
</protein>
<dbReference type="AlphaFoldDB" id="A0AAD6B363"/>
<name>A0AAD6B363_9TELE</name>
<evidence type="ECO:0000313" key="2">
    <source>
        <dbReference type="Proteomes" id="UP001219934"/>
    </source>
</evidence>